<name>A0ABQ3AS85_9ACTN</name>
<keyword evidence="2" id="KW-1185">Reference proteome</keyword>
<evidence type="ECO:0000313" key="1">
    <source>
        <dbReference type="EMBL" id="GGY64180.1"/>
    </source>
</evidence>
<gene>
    <name evidence="1" type="ORF">GCM10010326_68600</name>
</gene>
<evidence type="ECO:0000313" key="2">
    <source>
        <dbReference type="Proteomes" id="UP000600946"/>
    </source>
</evidence>
<sequence length="80" mass="8665">MKHRGAAAREALALAGLNLRRDGRLGAPADLGLLLDEHPDAPSGERQCRGIGRHLSDVIQLHLAPFPHLGFMHQNVGWTS</sequence>
<organism evidence="1 2">
    <name type="scientific">Streptomyces xanthochromogenes</name>
    <dbReference type="NCBI Taxonomy" id="67384"/>
    <lineage>
        <taxon>Bacteria</taxon>
        <taxon>Bacillati</taxon>
        <taxon>Actinomycetota</taxon>
        <taxon>Actinomycetes</taxon>
        <taxon>Kitasatosporales</taxon>
        <taxon>Streptomycetaceae</taxon>
        <taxon>Streptomyces</taxon>
    </lineage>
</organism>
<comment type="caution">
    <text evidence="1">The sequence shown here is derived from an EMBL/GenBank/DDBJ whole genome shotgun (WGS) entry which is preliminary data.</text>
</comment>
<dbReference type="EMBL" id="BMUU01000017">
    <property type="protein sequence ID" value="GGY64180.1"/>
    <property type="molecule type" value="Genomic_DNA"/>
</dbReference>
<reference evidence="2" key="1">
    <citation type="journal article" date="2019" name="Int. J. Syst. Evol. Microbiol.">
        <title>The Global Catalogue of Microorganisms (GCM) 10K type strain sequencing project: providing services to taxonomists for standard genome sequencing and annotation.</title>
        <authorList>
            <consortium name="The Broad Institute Genomics Platform"/>
            <consortium name="The Broad Institute Genome Sequencing Center for Infectious Disease"/>
            <person name="Wu L."/>
            <person name="Ma J."/>
        </authorList>
    </citation>
    <scope>NUCLEOTIDE SEQUENCE [LARGE SCALE GENOMIC DNA]</scope>
    <source>
        <strain evidence="2">JCM 4594</strain>
    </source>
</reference>
<dbReference type="Proteomes" id="UP000600946">
    <property type="component" value="Unassembled WGS sequence"/>
</dbReference>
<protein>
    <submittedName>
        <fullName evidence="1">Uncharacterized protein</fullName>
    </submittedName>
</protein>
<accession>A0ABQ3AS85</accession>
<proteinExistence type="predicted"/>